<dbReference type="GeneID" id="119731901"/>
<dbReference type="OrthoDB" id="7357196at2759"/>
<dbReference type="InterPro" id="IPR018378">
    <property type="entry name" value="C-type_lectin_CS"/>
</dbReference>
<dbReference type="OMA" id="DITICHF"/>
<dbReference type="RefSeq" id="XP_038061118.1">
    <property type="nucleotide sequence ID" value="XM_038205190.1"/>
</dbReference>
<dbReference type="SUPFAM" id="SSF56436">
    <property type="entry name" value="C-type lectin-like"/>
    <property type="match status" value="1"/>
</dbReference>
<keyword evidence="5" id="KW-1185">Reference proteome</keyword>
<keyword evidence="2" id="KW-0732">Signal</keyword>
<evidence type="ECO:0000313" key="5">
    <source>
        <dbReference type="Proteomes" id="UP000887568"/>
    </source>
</evidence>
<dbReference type="Pfam" id="PF00059">
    <property type="entry name" value="Lectin_C"/>
    <property type="match status" value="1"/>
</dbReference>
<feature type="domain" description="C-type lectin" evidence="3">
    <location>
        <begin position="33"/>
        <end position="148"/>
    </location>
</feature>
<dbReference type="CDD" id="cd00037">
    <property type="entry name" value="CLECT"/>
    <property type="match status" value="1"/>
</dbReference>
<dbReference type="AlphaFoldDB" id="A0A914ABJ6"/>
<evidence type="ECO:0000256" key="1">
    <source>
        <dbReference type="ARBA" id="ARBA00023157"/>
    </source>
</evidence>
<evidence type="ECO:0000313" key="4">
    <source>
        <dbReference type="EnsemblMetazoa" id="XP_038061118.1"/>
    </source>
</evidence>
<dbReference type="InterPro" id="IPR016187">
    <property type="entry name" value="CTDL_fold"/>
</dbReference>
<dbReference type="Proteomes" id="UP000887568">
    <property type="component" value="Unplaced"/>
</dbReference>
<accession>A0A914ABJ6</accession>
<dbReference type="SMART" id="SM00034">
    <property type="entry name" value="CLECT"/>
    <property type="match status" value="1"/>
</dbReference>
<dbReference type="EnsemblMetazoa" id="XM_038205190.1">
    <property type="protein sequence ID" value="XP_038061118.1"/>
    <property type="gene ID" value="LOC119731901"/>
</dbReference>
<proteinExistence type="predicted"/>
<dbReference type="InterPro" id="IPR050111">
    <property type="entry name" value="C-type_lectin/snaclec_domain"/>
</dbReference>
<feature type="chain" id="PRO_5036825403" description="C-type lectin domain-containing protein" evidence="2">
    <location>
        <begin position="25"/>
        <end position="185"/>
    </location>
</feature>
<evidence type="ECO:0000259" key="3">
    <source>
        <dbReference type="PROSITE" id="PS50041"/>
    </source>
</evidence>
<dbReference type="Gene3D" id="3.10.100.10">
    <property type="entry name" value="Mannose-Binding Protein A, subunit A"/>
    <property type="match status" value="1"/>
</dbReference>
<dbReference type="InterPro" id="IPR016186">
    <property type="entry name" value="C-type_lectin-like/link_sf"/>
</dbReference>
<feature type="signal peptide" evidence="2">
    <location>
        <begin position="1"/>
        <end position="24"/>
    </location>
</feature>
<organism evidence="4 5">
    <name type="scientific">Patiria miniata</name>
    <name type="common">Bat star</name>
    <name type="synonym">Asterina miniata</name>
    <dbReference type="NCBI Taxonomy" id="46514"/>
    <lineage>
        <taxon>Eukaryota</taxon>
        <taxon>Metazoa</taxon>
        <taxon>Echinodermata</taxon>
        <taxon>Eleutherozoa</taxon>
        <taxon>Asterozoa</taxon>
        <taxon>Asteroidea</taxon>
        <taxon>Valvatacea</taxon>
        <taxon>Valvatida</taxon>
        <taxon>Asterinidae</taxon>
        <taxon>Patiria</taxon>
    </lineage>
</organism>
<evidence type="ECO:0000256" key="2">
    <source>
        <dbReference type="SAM" id="SignalP"/>
    </source>
</evidence>
<sequence length="185" mass="20472">MAGKVYFRILHVAVFILFVVGVSGLCTQHWFEHGTRCYKTDNITRTWNDGAAYCDGLGGELLVIETLEENEFIHGLLKNQSKEWAWLGCSDISTEGQWVCYKDAASGLPLKNWATDQPNNAHGTDHCLAIHSKDGKWSDSNCDVQFVYTVCETTSVQRKGEVVTASSSATPISCYTLGSDGRLRV</sequence>
<keyword evidence="1" id="KW-1015">Disulfide bond</keyword>
<name>A0A914ABJ6_PATMI</name>
<reference evidence="4" key="1">
    <citation type="submission" date="2022-11" db="UniProtKB">
        <authorList>
            <consortium name="EnsemblMetazoa"/>
        </authorList>
    </citation>
    <scope>IDENTIFICATION</scope>
</reference>
<dbReference type="PROSITE" id="PS50041">
    <property type="entry name" value="C_TYPE_LECTIN_2"/>
    <property type="match status" value="1"/>
</dbReference>
<dbReference type="InterPro" id="IPR001304">
    <property type="entry name" value="C-type_lectin-like"/>
</dbReference>
<dbReference type="PROSITE" id="PS00615">
    <property type="entry name" value="C_TYPE_LECTIN_1"/>
    <property type="match status" value="1"/>
</dbReference>
<protein>
    <recommendedName>
        <fullName evidence="3">C-type lectin domain-containing protein</fullName>
    </recommendedName>
</protein>
<dbReference type="PANTHER" id="PTHR22803">
    <property type="entry name" value="MANNOSE, PHOSPHOLIPASE, LECTIN RECEPTOR RELATED"/>
    <property type="match status" value="1"/>
</dbReference>